<dbReference type="OrthoDB" id="2476736at2"/>
<proteinExistence type="predicted"/>
<evidence type="ECO:0000313" key="2">
    <source>
        <dbReference type="Proteomes" id="UP000464674"/>
    </source>
</evidence>
<gene>
    <name evidence="1" type="ORF">FMA36_09420</name>
</gene>
<sequence length="77" mass="8950">MTVPPDYVEVREVCPVCSQGWVRVARDSATNSLFFRCDECGSDWEDVLKIGIESSKTRDDYYNWHFVESRKLATNKI</sequence>
<evidence type="ECO:0000313" key="1">
    <source>
        <dbReference type="EMBL" id="QHC35666.1"/>
    </source>
</evidence>
<name>A0A857FN84_KOMXY</name>
<dbReference type="Proteomes" id="UP000464674">
    <property type="component" value="Chromosome"/>
</dbReference>
<dbReference type="RefSeq" id="WP_159262107.1">
    <property type="nucleotide sequence ID" value="NZ_CP041348.1"/>
</dbReference>
<accession>A0A857FN84</accession>
<reference evidence="1 2" key="1">
    <citation type="journal article" date="2020" name="Carbohydr. Polym.">
        <title>Characterization and optimization of production of bacterial cellulose from strain CGMCC 17276 based on whole-genome analysis.</title>
        <authorList>
            <person name="Lu T."/>
            <person name="Gao H."/>
            <person name="Liao B."/>
            <person name="Wu J."/>
            <person name="Zhang W."/>
            <person name="Huang J."/>
            <person name="Liu M."/>
            <person name="Huang J."/>
            <person name="Chang Z."/>
            <person name="Jin M."/>
            <person name="Yi Z."/>
            <person name="Jiang D."/>
        </authorList>
    </citation>
    <scope>NUCLEOTIDE SEQUENCE [LARGE SCALE GENOMIC DNA]</scope>
    <source>
        <strain evidence="1 2">CGMCC 17276</strain>
    </source>
</reference>
<dbReference type="AlphaFoldDB" id="A0A857FN84"/>
<dbReference type="EMBL" id="CP041348">
    <property type="protein sequence ID" value="QHC35666.1"/>
    <property type="molecule type" value="Genomic_DNA"/>
</dbReference>
<protein>
    <submittedName>
        <fullName evidence="1">Uncharacterized protein</fullName>
    </submittedName>
</protein>
<organism evidence="1 2">
    <name type="scientific">Komagataeibacter xylinus</name>
    <name type="common">Gluconacetobacter xylinus</name>
    <dbReference type="NCBI Taxonomy" id="28448"/>
    <lineage>
        <taxon>Bacteria</taxon>
        <taxon>Pseudomonadati</taxon>
        <taxon>Pseudomonadota</taxon>
        <taxon>Alphaproteobacteria</taxon>
        <taxon>Acetobacterales</taxon>
        <taxon>Acetobacteraceae</taxon>
        <taxon>Komagataeibacter</taxon>
    </lineage>
</organism>